<dbReference type="InterPro" id="IPR013517">
    <property type="entry name" value="FG-GAP"/>
</dbReference>
<reference evidence="2 3" key="1">
    <citation type="submission" date="2010-05" db="EMBL/GenBank/DDBJ databases">
        <title>The Genome Sequence of Thecamonas trahens ATCC 50062.</title>
        <authorList>
            <consortium name="The Broad Institute Genome Sequencing Platform"/>
            <person name="Russ C."/>
            <person name="Cuomo C."/>
            <person name="Shea T."/>
            <person name="Young S.K."/>
            <person name="Zeng Q."/>
            <person name="Koehrsen M."/>
            <person name="Haas B."/>
            <person name="Borodovsky M."/>
            <person name="Guigo R."/>
            <person name="Alvarado L."/>
            <person name="Berlin A."/>
            <person name="Bochicchio J."/>
            <person name="Borenstein D."/>
            <person name="Chapman S."/>
            <person name="Chen Z."/>
            <person name="Freedman E."/>
            <person name="Gellesch M."/>
            <person name="Goldberg J."/>
            <person name="Griggs A."/>
            <person name="Gujja S."/>
            <person name="Heilman E."/>
            <person name="Heiman D."/>
            <person name="Hepburn T."/>
            <person name="Howarth C."/>
            <person name="Jen D."/>
            <person name="Larson L."/>
            <person name="Mehta T."/>
            <person name="Park D."/>
            <person name="Pearson M."/>
            <person name="Roberts A."/>
            <person name="Saif S."/>
            <person name="Shenoy N."/>
            <person name="Sisk P."/>
            <person name="Stolte C."/>
            <person name="Sykes S."/>
            <person name="Thomson T."/>
            <person name="Walk T."/>
            <person name="White J."/>
            <person name="Yandava C."/>
            <person name="Burger G."/>
            <person name="Gray M.W."/>
            <person name="Holland P.W.H."/>
            <person name="King N."/>
            <person name="Lang F.B.F."/>
            <person name="Roger A.J."/>
            <person name="Ruiz-Trillo I."/>
            <person name="Lander E."/>
            <person name="Nusbaum C."/>
        </authorList>
    </citation>
    <scope>NUCLEOTIDE SEQUENCE [LARGE SCALE GENOMIC DNA]</scope>
    <source>
        <strain evidence="2 3">ATCC 50062</strain>
    </source>
</reference>
<dbReference type="RefSeq" id="XP_013758454.1">
    <property type="nucleotide sequence ID" value="XM_013903000.1"/>
</dbReference>
<evidence type="ECO:0008006" key="4">
    <source>
        <dbReference type="Google" id="ProtNLM"/>
    </source>
</evidence>
<organism evidence="2 3">
    <name type="scientific">Thecamonas trahens ATCC 50062</name>
    <dbReference type="NCBI Taxonomy" id="461836"/>
    <lineage>
        <taxon>Eukaryota</taxon>
        <taxon>Apusozoa</taxon>
        <taxon>Apusomonadida</taxon>
        <taxon>Apusomonadidae</taxon>
        <taxon>Thecamonas</taxon>
    </lineage>
</organism>
<evidence type="ECO:0000256" key="1">
    <source>
        <dbReference type="ARBA" id="ARBA00022729"/>
    </source>
</evidence>
<dbReference type="Proteomes" id="UP000054408">
    <property type="component" value="Unassembled WGS sequence"/>
</dbReference>
<accession>A0A0L0D9S1</accession>
<dbReference type="GeneID" id="25569733"/>
<name>A0A0L0D9S1_THETB</name>
<dbReference type="PANTHER" id="PTHR46580:SF4">
    <property type="entry name" value="ATP_GTP-BINDING PROTEIN"/>
    <property type="match status" value="1"/>
</dbReference>
<dbReference type="SUPFAM" id="SSF69318">
    <property type="entry name" value="Integrin alpha N-terminal domain"/>
    <property type="match status" value="2"/>
</dbReference>
<dbReference type="AlphaFoldDB" id="A0A0L0D9S1"/>
<dbReference type="Pfam" id="PF13517">
    <property type="entry name" value="FG-GAP_3"/>
    <property type="match status" value="3"/>
</dbReference>
<dbReference type="InterPro" id="IPR028994">
    <property type="entry name" value="Integrin_alpha_N"/>
</dbReference>
<dbReference type="PANTHER" id="PTHR46580">
    <property type="entry name" value="SENSOR KINASE-RELATED"/>
    <property type="match status" value="1"/>
</dbReference>
<proteinExistence type="predicted"/>
<protein>
    <recommendedName>
        <fullName evidence="4">VCBS repeat-containing protein</fullName>
    </recommendedName>
</protein>
<keyword evidence="1" id="KW-0732">Signal</keyword>
<sequence length="829" mass="89827">MWTEFASTSFLPAWVSSDCTSIATVSSLHFDLTTQGTAIGTNSITHSVVDKDLTGDGFPDAVISTANGVHLVPNSALSSPYWVANDTVAASNIWTAASSTGTIHVLEDMDLDGDLDMVFWHYSSSADATWYPNMGNGTFSVNPIIIHATPGSYYCYGPAFGDFTGDGIRDFAAGRTDHRVVLIAANGAGIISDAITTPVLISYSSVYTPGNVGIGDFDGDGDSDLAILFHGTRAWGFTAVRNVATGPGPFVAGATEWFKRDCRDCRGLATYDVDGDGRMDALYSSVRYDQFFYTRWDGTEFTTHTIGSGVEAYFIKFVDIDKDGKIDVLAGDGFRLRIYGFDSITSFPLWYNQEIRYGQRSAGRGQFDVVDVDGDTWMDVVSPGSNGIYIMYNAGPASARPGADELFPRSKMVRAMGDPVVTSWGVASVIGDINGDGMFEILGFTGTAAPYSMVAVRPATNDGYAPNQYVAPGSGVFGYKSDAAIALSEASFTAMHAMAVVDIDYDGDYDVVFSARNGSEAGALWLARNRYVEDGLSGTTSTVFDELLRLGWGHSTGDYVTEFEIGDLNNDGQLEIVMIWYDSERIDILSTSVPGYGGPVINGSYATGGSELVSLQIVDLNMDGSDDVLFLRNRRYVRALFGQAPGADYEHFHYMTEVELYDAGRETYWVTAGQLNGPDDAYVDIAVVRYNDPVIWLVGQDGSGTNYAARSVGGIPALTNSHYRGTHAVAHFRDVNGDGYDDVEFTSTQYIYYMPSYGFNGAYNYHWSSSYLYYTYGMVVADVNGDSLPEMISPNHNGPVASTCTTRRTGSRASAYSGRVFHAMWTTRG</sequence>
<dbReference type="EMBL" id="GL349452">
    <property type="protein sequence ID" value="KNC49000.1"/>
    <property type="molecule type" value="Genomic_DNA"/>
</dbReference>
<gene>
    <name evidence="2" type="ORF">AMSG_11818</name>
</gene>
<evidence type="ECO:0000313" key="3">
    <source>
        <dbReference type="Proteomes" id="UP000054408"/>
    </source>
</evidence>
<evidence type="ECO:0000313" key="2">
    <source>
        <dbReference type="EMBL" id="KNC49000.1"/>
    </source>
</evidence>
<keyword evidence="3" id="KW-1185">Reference proteome</keyword>
<dbReference type="Gene3D" id="2.130.10.130">
    <property type="entry name" value="Integrin alpha, N-terminal"/>
    <property type="match status" value="2"/>
</dbReference>